<dbReference type="InterPro" id="IPR013078">
    <property type="entry name" value="His_Pase_superF_clade-1"/>
</dbReference>
<dbReference type="InterPro" id="IPR029033">
    <property type="entry name" value="His_PPase_superfam"/>
</dbReference>
<dbReference type="Pfam" id="PF00300">
    <property type="entry name" value="His_Phos_1"/>
    <property type="match status" value="1"/>
</dbReference>
<protein>
    <submittedName>
        <fullName evidence="1">Broad specificity phosphatase PhoE</fullName>
    </submittedName>
</protein>
<dbReference type="CDD" id="cd07067">
    <property type="entry name" value="HP_PGM_like"/>
    <property type="match status" value="1"/>
</dbReference>
<dbReference type="PANTHER" id="PTHR48100">
    <property type="entry name" value="BROAD-SPECIFICITY PHOSPHATASE YOR283W-RELATED"/>
    <property type="match status" value="1"/>
</dbReference>
<name>A0ABR6NXM7_9DEIO</name>
<dbReference type="RefSeq" id="WP_170213999.1">
    <property type="nucleotide sequence ID" value="NZ_JACHEW010000025.1"/>
</dbReference>
<organism evidence="1 2">
    <name type="scientific">Deinococcus radiopugnans ATCC 19172</name>
    <dbReference type="NCBI Taxonomy" id="585398"/>
    <lineage>
        <taxon>Bacteria</taxon>
        <taxon>Thermotogati</taxon>
        <taxon>Deinococcota</taxon>
        <taxon>Deinococci</taxon>
        <taxon>Deinococcales</taxon>
        <taxon>Deinococcaceae</taxon>
        <taxon>Deinococcus</taxon>
    </lineage>
</organism>
<sequence length="201" mass="21378">MTLTLYLVRHAPTAPNAERRYPRADEDAPLSPTGRAVAAGLRLPSHALALTSPSLRARQTAELAGFPDAVSTSALCEAQFGVMGGRTWAELEAQFGDAPRGWIDALGEPTSETGPPGGETGHEFHARIQRWLNDLPQEGTVIAFTHAGPLLAALRLCVGLRAAEVAPGGVAALNRAEDDWWLRELRRPGASMPGHPDPPVC</sequence>
<dbReference type="SMART" id="SM00855">
    <property type="entry name" value="PGAM"/>
    <property type="match status" value="1"/>
</dbReference>
<keyword evidence="2" id="KW-1185">Reference proteome</keyword>
<dbReference type="InterPro" id="IPR050275">
    <property type="entry name" value="PGM_Phosphatase"/>
</dbReference>
<dbReference type="SUPFAM" id="SSF53254">
    <property type="entry name" value="Phosphoglycerate mutase-like"/>
    <property type="match status" value="1"/>
</dbReference>
<dbReference type="EMBL" id="JACHEW010000025">
    <property type="protein sequence ID" value="MBB6018204.1"/>
    <property type="molecule type" value="Genomic_DNA"/>
</dbReference>
<dbReference type="Gene3D" id="3.40.50.1240">
    <property type="entry name" value="Phosphoglycerate mutase-like"/>
    <property type="match status" value="1"/>
</dbReference>
<evidence type="ECO:0000313" key="1">
    <source>
        <dbReference type="EMBL" id="MBB6018204.1"/>
    </source>
</evidence>
<accession>A0ABR6NXM7</accession>
<dbReference type="Proteomes" id="UP000629870">
    <property type="component" value="Unassembled WGS sequence"/>
</dbReference>
<comment type="caution">
    <text evidence="1">The sequence shown here is derived from an EMBL/GenBank/DDBJ whole genome shotgun (WGS) entry which is preliminary data.</text>
</comment>
<proteinExistence type="predicted"/>
<gene>
    <name evidence="1" type="ORF">HNQ04_003481</name>
</gene>
<reference evidence="1 2" key="1">
    <citation type="submission" date="2020-08" db="EMBL/GenBank/DDBJ databases">
        <title>Genomic Encyclopedia of Type Strains, Phase IV (KMG-IV): sequencing the most valuable type-strain genomes for metagenomic binning, comparative biology and taxonomic classification.</title>
        <authorList>
            <person name="Goeker M."/>
        </authorList>
    </citation>
    <scope>NUCLEOTIDE SEQUENCE [LARGE SCALE GENOMIC DNA]</scope>
    <source>
        <strain evidence="1 2">DSM 12027</strain>
    </source>
</reference>
<evidence type="ECO:0000313" key="2">
    <source>
        <dbReference type="Proteomes" id="UP000629870"/>
    </source>
</evidence>
<dbReference type="PANTHER" id="PTHR48100:SF1">
    <property type="entry name" value="HISTIDINE PHOSPHATASE FAMILY PROTEIN-RELATED"/>
    <property type="match status" value="1"/>
</dbReference>